<evidence type="ECO:0000256" key="8">
    <source>
        <dbReference type="PIRNR" id="PIRNR005096"/>
    </source>
</evidence>
<dbReference type="NCBIfam" id="NF008277">
    <property type="entry name" value="PRK11055.1"/>
    <property type="match status" value="1"/>
</dbReference>
<evidence type="ECO:0000256" key="7">
    <source>
        <dbReference type="ARBA" id="ARBA00023277"/>
    </source>
</evidence>
<reference evidence="12 13" key="1">
    <citation type="submission" date="2018-03" db="EMBL/GenBank/DDBJ databases">
        <title>Genome sequence of Clostridium vincentii DSM 10228.</title>
        <authorList>
            <person name="Poehlein A."/>
            <person name="Daniel R."/>
        </authorList>
    </citation>
    <scope>NUCLEOTIDE SEQUENCE [LARGE SCALE GENOMIC DNA]</scope>
    <source>
        <strain evidence="12 13">DSM 10228</strain>
    </source>
</reference>
<evidence type="ECO:0000256" key="5">
    <source>
        <dbReference type="ARBA" id="ARBA00014165"/>
    </source>
</evidence>
<accession>A0A2T0B6X9</accession>
<comment type="pathway">
    <text evidence="2 8">Carbohydrate metabolism; hexose metabolism.</text>
</comment>
<feature type="active site" description="Proton donor" evidence="9">
    <location>
        <position position="179"/>
    </location>
</feature>
<name>A0A2T0B6X9_9CLOT</name>
<dbReference type="PANTHER" id="PTHR10091">
    <property type="entry name" value="ALDOSE-1-EPIMERASE"/>
    <property type="match status" value="1"/>
</dbReference>
<dbReference type="EC" id="5.1.3.3" evidence="4 8"/>
<dbReference type="GO" id="GO:0006006">
    <property type="term" value="P:glucose metabolic process"/>
    <property type="evidence" value="ECO:0007669"/>
    <property type="project" value="TreeGrafter"/>
</dbReference>
<dbReference type="UniPathway" id="UPA00242"/>
<dbReference type="AlphaFoldDB" id="A0A2T0B6X9"/>
<evidence type="ECO:0000256" key="10">
    <source>
        <dbReference type="PIRSR" id="PIRSR005096-2"/>
    </source>
</evidence>
<organism evidence="12 13">
    <name type="scientific">Clostridium vincentii</name>
    <dbReference type="NCBI Taxonomy" id="52704"/>
    <lineage>
        <taxon>Bacteria</taxon>
        <taxon>Bacillati</taxon>
        <taxon>Bacillota</taxon>
        <taxon>Clostridia</taxon>
        <taxon>Eubacteriales</taxon>
        <taxon>Clostridiaceae</taxon>
        <taxon>Clostridium</taxon>
    </lineage>
</organism>
<dbReference type="InterPro" id="IPR015443">
    <property type="entry name" value="Aldose_1-epimerase"/>
</dbReference>
<dbReference type="InterPro" id="IPR011013">
    <property type="entry name" value="Gal_mutarotase_sf_dom"/>
</dbReference>
<dbReference type="Gene3D" id="2.70.98.10">
    <property type="match status" value="1"/>
</dbReference>
<evidence type="ECO:0000256" key="2">
    <source>
        <dbReference type="ARBA" id="ARBA00005028"/>
    </source>
</evidence>
<protein>
    <recommendedName>
        <fullName evidence="5 8">Aldose 1-epimerase</fullName>
        <ecNumber evidence="4 8">5.1.3.3</ecNumber>
    </recommendedName>
</protein>
<comment type="similarity">
    <text evidence="3 8">Belongs to the aldose epimerase family.</text>
</comment>
<sequence>MAIIRKDFGKTKDNIDVNIFSLTNDNGMKVQIVTYGAAVVSIIVPDKNGNFDDVVLGYDHIALYEKGTKYFGASIGRCANRIKDGKFKIKYNEYSLAQNDGNNHLHGGIKGFDKVVWDAKILDNENNVLELSYFSKDGEESYPGNLTVNVTYTLLEDNSLKLEYKAVSDTATIVNLTNHSYFNLSGHGSGNILNHKLMINSDKFTLNDKYSIPTGEVRVVTETPMDFKTLKPIGKEINVDYEQLHFGLGYDHNWMLKSNGNIHEIAAKLVDETTGRVMDVYTTKPALQFYSANFLDGYDIGKGGISYEKRGALCLETQYVPNAINNNKFTSPLLESSEEYNSTTIYKFSIL</sequence>
<keyword evidence="6 8" id="KW-0413">Isomerase</keyword>
<keyword evidence="7 8" id="KW-0119">Carbohydrate metabolism</keyword>
<dbReference type="EMBL" id="PVXQ01000060">
    <property type="protein sequence ID" value="PRR79622.1"/>
    <property type="molecule type" value="Genomic_DNA"/>
</dbReference>
<dbReference type="GO" id="GO:0030246">
    <property type="term" value="F:carbohydrate binding"/>
    <property type="evidence" value="ECO:0007669"/>
    <property type="project" value="InterPro"/>
</dbReference>
<dbReference type="InterPro" id="IPR018052">
    <property type="entry name" value="Ald1_epimerase_CS"/>
</dbReference>
<dbReference type="PIRSF" id="PIRSF005096">
    <property type="entry name" value="GALM"/>
    <property type="match status" value="1"/>
</dbReference>
<dbReference type="InterPro" id="IPR014718">
    <property type="entry name" value="GH-type_carb-bd"/>
</dbReference>
<evidence type="ECO:0000256" key="4">
    <source>
        <dbReference type="ARBA" id="ARBA00013185"/>
    </source>
</evidence>
<evidence type="ECO:0000256" key="11">
    <source>
        <dbReference type="PIRSR" id="PIRSR005096-3"/>
    </source>
</evidence>
<dbReference type="PROSITE" id="PS00545">
    <property type="entry name" value="ALDOSE_1_EPIMERASE"/>
    <property type="match status" value="1"/>
</dbReference>
<feature type="binding site" evidence="11">
    <location>
        <begin position="179"/>
        <end position="181"/>
    </location>
    <ligand>
        <name>beta-D-galactose</name>
        <dbReference type="ChEBI" id="CHEBI:27667"/>
    </ligand>
</feature>
<dbReference type="PANTHER" id="PTHR10091:SF0">
    <property type="entry name" value="GALACTOSE MUTAROTASE"/>
    <property type="match status" value="1"/>
</dbReference>
<evidence type="ECO:0000256" key="3">
    <source>
        <dbReference type="ARBA" id="ARBA00006206"/>
    </source>
</evidence>
<gene>
    <name evidence="12" type="primary">mro</name>
    <name evidence="12" type="ORF">CLVI_33060</name>
</gene>
<dbReference type="GO" id="GO:0005737">
    <property type="term" value="C:cytoplasm"/>
    <property type="evidence" value="ECO:0007669"/>
    <property type="project" value="TreeGrafter"/>
</dbReference>
<dbReference type="GO" id="GO:0004034">
    <property type="term" value="F:aldose 1-epimerase activity"/>
    <property type="evidence" value="ECO:0007669"/>
    <property type="project" value="UniProtKB-EC"/>
</dbReference>
<evidence type="ECO:0000256" key="1">
    <source>
        <dbReference type="ARBA" id="ARBA00001614"/>
    </source>
</evidence>
<dbReference type="SUPFAM" id="SSF74650">
    <property type="entry name" value="Galactose mutarotase-like"/>
    <property type="match status" value="1"/>
</dbReference>
<feature type="active site" description="Proton acceptor" evidence="9">
    <location>
        <position position="316"/>
    </location>
</feature>
<feature type="binding site" evidence="10">
    <location>
        <position position="251"/>
    </location>
    <ligand>
        <name>beta-D-galactose</name>
        <dbReference type="ChEBI" id="CHEBI:27667"/>
    </ligand>
</feature>
<dbReference type="InterPro" id="IPR008183">
    <property type="entry name" value="Aldose_1/G6P_1-epimerase"/>
</dbReference>
<feature type="binding site" evidence="11">
    <location>
        <begin position="80"/>
        <end position="81"/>
    </location>
    <ligand>
        <name>beta-D-galactose</name>
        <dbReference type="ChEBI" id="CHEBI:27667"/>
    </ligand>
</feature>
<evidence type="ECO:0000313" key="12">
    <source>
        <dbReference type="EMBL" id="PRR79622.1"/>
    </source>
</evidence>
<dbReference type="InterPro" id="IPR047215">
    <property type="entry name" value="Galactose_mutarotase-like"/>
</dbReference>
<evidence type="ECO:0000256" key="6">
    <source>
        <dbReference type="ARBA" id="ARBA00023235"/>
    </source>
</evidence>
<evidence type="ECO:0000256" key="9">
    <source>
        <dbReference type="PIRSR" id="PIRSR005096-1"/>
    </source>
</evidence>
<dbReference type="OrthoDB" id="9779408at2"/>
<dbReference type="Pfam" id="PF01263">
    <property type="entry name" value="Aldose_epim"/>
    <property type="match status" value="1"/>
</dbReference>
<dbReference type="RefSeq" id="WP_106061200.1">
    <property type="nucleotide sequence ID" value="NZ_PVXQ01000060.1"/>
</dbReference>
<dbReference type="CDD" id="cd09019">
    <property type="entry name" value="galactose_mutarotase_like"/>
    <property type="match status" value="1"/>
</dbReference>
<dbReference type="GO" id="GO:0033499">
    <property type="term" value="P:galactose catabolic process via UDP-galactose, Leloir pathway"/>
    <property type="evidence" value="ECO:0007669"/>
    <property type="project" value="TreeGrafter"/>
</dbReference>
<evidence type="ECO:0000313" key="13">
    <source>
        <dbReference type="Proteomes" id="UP000239471"/>
    </source>
</evidence>
<comment type="caution">
    <text evidence="12">The sequence shown here is derived from an EMBL/GenBank/DDBJ whole genome shotgun (WGS) entry which is preliminary data.</text>
</comment>
<keyword evidence="13" id="KW-1185">Reference proteome</keyword>
<proteinExistence type="inferred from homology"/>
<dbReference type="Proteomes" id="UP000239471">
    <property type="component" value="Unassembled WGS sequence"/>
</dbReference>
<comment type="catalytic activity">
    <reaction evidence="1 8">
        <text>alpha-D-glucose = beta-D-glucose</text>
        <dbReference type="Rhea" id="RHEA:10264"/>
        <dbReference type="ChEBI" id="CHEBI:15903"/>
        <dbReference type="ChEBI" id="CHEBI:17925"/>
        <dbReference type="EC" id="5.1.3.3"/>
    </reaction>
</comment>